<dbReference type="InterPro" id="IPR037523">
    <property type="entry name" value="VOC_core"/>
</dbReference>
<gene>
    <name evidence="2" type="ORF">M1843_05605</name>
</gene>
<sequence>MDLSPLHPNLTVADPRAAIDFYVAGLGAEVIDTITAGDAIIHSDLRISTERGSSTFTVAAAFPAEGAVAPEADGPTTGSFTLYVDDADAAHARAVAAGATSTQEPGDWFPGFRQAAVRCPAGHRWFFAQVADHVTPADVQRASDAWMADQQA</sequence>
<accession>A0ABT0J163</accession>
<evidence type="ECO:0000259" key="1">
    <source>
        <dbReference type="PROSITE" id="PS51819"/>
    </source>
</evidence>
<dbReference type="RefSeq" id="WP_416343084.1">
    <property type="nucleotide sequence ID" value="NZ_JALQCY010000002.1"/>
</dbReference>
<organism evidence="2 3">
    <name type="scientific">Isoptericola peretonis</name>
    <dbReference type="NCBI Taxonomy" id="2918523"/>
    <lineage>
        <taxon>Bacteria</taxon>
        <taxon>Bacillati</taxon>
        <taxon>Actinomycetota</taxon>
        <taxon>Actinomycetes</taxon>
        <taxon>Micrococcales</taxon>
        <taxon>Promicromonosporaceae</taxon>
        <taxon>Isoptericola</taxon>
    </lineage>
</organism>
<keyword evidence="3" id="KW-1185">Reference proteome</keyword>
<reference evidence="2 3" key="1">
    <citation type="submission" date="2022-02" db="EMBL/GenBank/DDBJ databases">
        <title>The car tank lid bacteriome: a reservoir of bacteria with potential in bioremediation of fuel.</title>
        <authorList>
            <person name="Vidal-Verdu A."/>
            <person name="Gomez-Martinez D."/>
            <person name="Latorre-Perez A."/>
            <person name="Pereto J."/>
            <person name="Porcar M."/>
        </authorList>
    </citation>
    <scope>NUCLEOTIDE SEQUENCE [LARGE SCALE GENOMIC DNA]</scope>
    <source>
        <strain evidence="2 3">4D.3</strain>
    </source>
</reference>
<evidence type="ECO:0000313" key="2">
    <source>
        <dbReference type="EMBL" id="MCK9793221.1"/>
    </source>
</evidence>
<name>A0ABT0J163_9MICO</name>
<dbReference type="Pfam" id="PF00903">
    <property type="entry name" value="Glyoxalase"/>
    <property type="match status" value="1"/>
</dbReference>
<dbReference type="InterPro" id="IPR029068">
    <property type="entry name" value="Glyas_Bleomycin-R_OHBP_Dase"/>
</dbReference>
<dbReference type="EMBL" id="JALQCY010000002">
    <property type="protein sequence ID" value="MCK9793221.1"/>
    <property type="molecule type" value="Genomic_DNA"/>
</dbReference>
<dbReference type="SUPFAM" id="SSF54593">
    <property type="entry name" value="Glyoxalase/Bleomycin resistance protein/Dihydroxybiphenyl dioxygenase"/>
    <property type="match status" value="1"/>
</dbReference>
<protein>
    <submittedName>
        <fullName evidence="2">VOC family protein</fullName>
    </submittedName>
</protein>
<dbReference type="Proteomes" id="UP001651050">
    <property type="component" value="Unassembled WGS sequence"/>
</dbReference>
<dbReference type="InterPro" id="IPR004360">
    <property type="entry name" value="Glyas_Fos-R_dOase_dom"/>
</dbReference>
<proteinExistence type="predicted"/>
<dbReference type="Gene3D" id="3.30.720.120">
    <property type="match status" value="1"/>
</dbReference>
<dbReference type="PANTHER" id="PTHR34109:SF1">
    <property type="entry name" value="VOC DOMAIN-CONTAINING PROTEIN"/>
    <property type="match status" value="1"/>
</dbReference>
<dbReference type="Gene3D" id="3.30.720.110">
    <property type="match status" value="1"/>
</dbReference>
<evidence type="ECO:0000313" key="3">
    <source>
        <dbReference type="Proteomes" id="UP001651050"/>
    </source>
</evidence>
<dbReference type="PANTHER" id="PTHR34109">
    <property type="entry name" value="BNAUNNG04460D PROTEIN-RELATED"/>
    <property type="match status" value="1"/>
</dbReference>
<dbReference type="PROSITE" id="PS51819">
    <property type="entry name" value="VOC"/>
    <property type="match status" value="1"/>
</dbReference>
<feature type="domain" description="VOC" evidence="1">
    <location>
        <begin position="4"/>
        <end position="130"/>
    </location>
</feature>
<comment type="caution">
    <text evidence="2">The sequence shown here is derived from an EMBL/GenBank/DDBJ whole genome shotgun (WGS) entry which is preliminary data.</text>
</comment>